<evidence type="ECO:0000313" key="2">
    <source>
        <dbReference type="Proteomes" id="UP000436694"/>
    </source>
</evidence>
<evidence type="ECO:0000313" key="1">
    <source>
        <dbReference type="EMBL" id="MQY41533.1"/>
    </source>
</evidence>
<sequence>MQFDDDIRACAEFVERVDPERFQAAMAAPIEARLKLFVIYAFYGELSRAPWASQESMIAEMRVQWWRDIGDDIAQGRAPKRHYVATPLARILSAELAAEVDAMAEARRWDIYRDPFADEAGFDHYMDKTAGSVMWLSARSLGAADEDTVRAIGYAHGLSNWMRAIPALEKARRVPLLDGTLDGVQALAARGLDRLSQARKKRNKISTDARPALMAAWQAQGILEQVYREPQRVAEGELVLSEFSKRFGLLWRSTTGRW</sequence>
<proteinExistence type="predicted"/>
<dbReference type="Pfam" id="PF00494">
    <property type="entry name" value="SQS_PSY"/>
    <property type="match status" value="1"/>
</dbReference>
<accession>A0A844AN32</accession>
<dbReference type="EMBL" id="WIXK01000001">
    <property type="protein sequence ID" value="MQY41533.1"/>
    <property type="molecule type" value="Genomic_DNA"/>
</dbReference>
<protein>
    <submittedName>
        <fullName evidence="1">Phytoene synthase</fullName>
    </submittedName>
</protein>
<dbReference type="Gene3D" id="1.10.600.10">
    <property type="entry name" value="Farnesyl Diphosphate Synthase"/>
    <property type="match status" value="1"/>
</dbReference>
<dbReference type="InterPro" id="IPR002060">
    <property type="entry name" value="Squ/phyt_synthse"/>
</dbReference>
<gene>
    <name evidence="1" type="ORF">GG681_02685</name>
</gene>
<organism evidence="1 2">
    <name type="scientific">Tritonibacter aquimaris</name>
    <dbReference type="NCBI Taxonomy" id="2663379"/>
    <lineage>
        <taxon>Bacteria</taxon>
        <taxon>Pseudomonadati</taxon>
        <taxon>Pseudomonadota</taxon>
        <taxon>Alphaproteobacteria</taxon>
        <taxon>Rhodobacterales</taxon>
        <taxon>Paracoccaceae</taxon>
        <taxon>Tritonibacter</taxon>
    </lineage>
</organism>
<dbReference type="SUPFAM" id="SSF48576">
    <property type="entry name" value="Terpenoid synthases"/>
    <property type="match status" value="1"/>
</dbReference>
<dbReference type="Proteomes" id="UP000436694">
    <property type="component" value="Unassembled WGS sequence"/>
</dbReference>
<reference evidence="1 2" key="1">
    <citation type="submission" date="2019-10" db="EMBL/GenBank/DDBJ databases">
        <title>Epibacterium sp. nov., isolated from seawater.</title>
        <authorList>
            <person name="Zhang X."/>
            <person name="Li N."/>
        </authorList>
    </citation>
    <scope>NUCLEOTIDE SEQUENCE [LARGE SCALE GENOMIC DNA]</scope>
    <source>
        <strain evidence="1 2">SM1969</strain>
    </source>
</reference>
<dbReference type="AlphaFoldDB" id="A0A844AN32"/>
<comment type="caution">
    <text evidence="1">The sequence shown here is derived from an EMBL/GenBank/DDBJ whole genome shotgun (WGS) entry which is preliminary data.</text>
</comment>
<dbReference type="InterPro" id="IPR008949">
    <property type="entry name" value="Isoprenoid_synthase_dom_sf"/>
</dbReference>
<keyword evidence="2" id="KW-1185">Reference proteome</keyword>
<dbReference type="RefSeq" id="WP_153545176.1">
    <property type="nucleotide sequence ID" value="NZ_WIXK01000001.1"/>
</dbReference>
<name>A0A844AN32_9RHOB</name>